<accession>A0A1F6MAQ8</accession>
<dbReference type="GO" id="GO:0005524">
    <property type="term" value="F:ATP binding"/>
    <property type="evidence" value="ECO:0007669"/>
    <property type="project" value="UniProtKB-KW"/>
</dbReference>
<dbReference type="GO" id="GO:0006355">
    <property type="term" value="P:regulation of DNA-templated transcription"/>
    <property type="evidence" value="ECO:0007669"/>
    <property type="project" value="InterPro"/>
</dbReference>
<dbReference type="Pfam" id="PF00158">
    <property type="entry name" value="Sigma54_activat"/>
    <property type="match status" value="1"/>
</dbReference>
<keyword evidence="2" id="KW-0067">ATP-binding</keyword>
<organism evidence="5 6">
    <name type="scientific">Candidatus Magasanikbacteria bacterium RIFCSPHIGHO2_01_FULL_47_8</name>
    <dbReference type="NCBI Taxonomy" id="1798673"/>
    <lineage>
        <taxon>Bacteria</taxon>
        <taxon>Candidatus Magasanikiibacteriota</taxon>
    </lineage>
</organism>
<dbReference type="Proteomes" id="UP000177953">
    <property type="component" value="Unassembled WGS sequence"/>
</dbReference>
<dbReference type="AlphaFoldDB" id="A0A1F6MAQ8"/>
<dbReference type="SMART" id="SM00382">
    <property type="entry name" value="AAA"/>
    <property type="match status" value="1"/>
</dbReference>
<dbReference type="Pfam" id="PF25601">
    <property type="entry name" value="AAA_lid_14"/>
    <property type="match status" value="1"/>
</dbReference>
<gene>
    <name evidence="5" type="ORF">A2754_02240</name>
</gene>
<evidence type="ECO:0000256" key="2">
    <source>
        <dbReference type="ARBA" id="ARBA00022840"/>
    </source>
</evidence>
<evidence type="ECO:0000259" key="4">
    <source>
        <dbReference type="PROSITE" id="PS50045"/>
    </source>
</evidence>
<name>A0A1F6MAQ8_9BACT</name>
<keyword evidence="1" id="KW-0547">Nucleotide-binding</keyword>
<dbReference type="CDD" id="cd00009">
    <property type="entry name" value="AAA"/>
    <property type="match status" value="1"/>
</dbReference>
<sequence length="628" mass="71585">MTPEDELELGQLEKKAKKKIVSDLNRPHALIGSSMIMIDLRAVLDQVAQNDSTVLITGETGSGKEAAVSYVHEKFNGSGRLMLIDCAALSDSMAEAELFGHTRGAFTNANYERTGLFNEAQNGVAFFDEVGEIPLAMQPKFLRLIEDKAVRQIGSNRFSRVNAKIIACTNRDLEAEVNAGRFRQDLLNRLKVISIEMPPLRAHREDIPEIVHHMLSQSIGVGITNEALEFLKQQTWPDNVRQLRNSLERAATFCQNKATGVLTLEKGDFAFFEKRSIVALKDIPDNHPRVALARQILEHDLTLWELEYLYFSSFVQRGLSQKKIAEILGLKRTTYLEKFKRLGLLNVDSDLPRPELTRLETARQPVAFELEPPFGGDLPLAEVRRRTEYPYFKHLRFDRCLTDEQIAQTIKRSRDATWDLLKKHGLSLNQAAELHEQPDAGLDLARLGIELSEVNSLDALLNYVEYLYLKFLKVDRNLNCVQVSKIIGYTYNGTFAALRRNGLPTISRENPREAVTDDPSLPQSEQPKSERALLEDLFVKRKLRPIHIQKIMGVTGQGLRNKLYKYGFAKPDEKHVKMGQKAHLRKVLRQSESLTEVLDDLRCNRRELIVKCQEHGLSEMLNRFFEEN</sequence>
<dbReference type="PANTHER" id="PTHR32071:SF113">
    <property type="entry name" value="ALGINATE BIOSYNTHESIS TRANSCRIPTIONAL REGULATORY PROTEIN ALGB"/>
    <property type="match status" value="1"/>
</dbReference>
<evidence type="ECO:0000256" key="3">
    <source>
        <dbReference type="SAM" id="MobiDB-lite"/>
    </source>
</evidence>
<dbReference type="FunFam" id="3.40.50.300:FF:000006">
    <property type="entry name" value="DNA-binding transcriptional regulator NtrC"/>
    <property type="match status" value="1"/>
</dbReference>
<proteinExistence type="predicted"/>
<dbReference type="InterPro" id="IPR027417">
    <property type="entry name" value="P-loop_NTPase"/>
</dbReference>
<dbReference type="EMBL" id="MFPU01000085">
    <property type="protein sequence ID" value="OGH68648.1"/>
    <property type="molecule type" value="Genomic_DNA"/>
</dbReference>
<feature type="region of interest" description="Disordered" evidence="3">
    <location>
        <begin position="507"/>
        <end position="528"/>
    </location>
</feature>
<evidence type="ECO:0000313" key="6">
    <source>
        <dbReference type="Proteomes" id="UP000177953"/>
    </source>
</evidence>
<dbReference type="PANTHER" id="PTHR32071">
    <property type="entry name" value="TRANSCRIPTIONAL REGULATORY PROTEIN"/>
    <property type="match status" value="1"/>
</dbReference>
<dbReference type="Gene3D" id="3.40.50.300">
    <property type="entry name" value="P-loop containing nucleotide triphosphate hydrolases"/>
    <property type="match status" value="1"/>
</dbReference>
<feature type="domain" description="Sigma-54 factor interaction" evidence="4">
    <location>
        <begin position="30"/>
        <end position="252"/>
    </location>
</feature>
<dbReference type="PROSITE" id="PS50045">
    <property type="entry name" value="SIGMA54_INTERACT_4"/>
    <property type="match status" value="1"/>
</dbReference>
<dbReference type="SUPFAM" id="SSF52540">
    <property type="entry name" value="P-loop containing nucleoside triphosphate hydrolases"/>
    <property type="match status" value="1"/>
</dbReference>
<dbReference type="InterPro" id="IPR058031">
    <property type="entry name" value="AAA_lid_NorR"/>
</dbReference>
<evidence type="ECO:0000256" key="1">
    <source>
        <dbReference type="ARBA" id="ARBA00022741"/>
    </source>
</evidence>
<dbReference type="Gene3D" id="1.10.8.60">
    <property type="match status" value="1"/>
</dbReference>
<dbReference type="InterPro" id="IPR003593">
    <property type="entry name" value="AAA+_ATPase"/>
</dbReference>
<protein>
    <recommendedName>
        <fullName evidence="4">Sigma-54 factor interaction domain-containing protein</fullName>
    </recommendedName>
</protein>
<reference evidence="5 6" key="1">
    <citation type="journal article" date="2016" name="Nat. Commun.">
        <title>Thousands of microbial genomes shed light on interconnected biogeochemical processes in an aquifer system.</title>
        <authorList>
            <person name="Anantharaman K."/>
            <person name="Brown C.T."/>
            <person name="Hug L.A."/>
            <person name="Sharon I."/>
            <person name="Castelle C.J."/>
            <person name="Probst A.J."/>
            <person name="Thomas B.C."/>
            <person name="Singh A."/>
            <person name="Wilkins M.J."/>
            <person name="Karaoz U."/>
            <person name="Brodie E.L."/>
            <person name="Williams K.H."/>
            <person name="Hubbard S.S."/>
            <person name="Banfield J.F."/>
        </authorList>
    </citation>
    <scope>NUCLEOTIDE SEQUENCE [LARGE SCALE GENOMIC DNA]</scope>
</reference>
<evidence type="ECO:0000313" key="5">
    <source>
        <dbReference type="EMBL" id="OGH68648.1"/>
    </source>
</evidence>
<comment type="caution">
    <text evidence="5">The sequence shown here is derived from an EMBL/GenBank/DDBJ whole genome shotgun (WGS) entry which is preliminary data.</text>
</comment>
<dbReference type="InterPro" id="IPR002078">
    <property type="entry name" value="Sigma_54_int"/>
</dbReference>